<sequence>MQILKVCIFFPAEGVLAKSIEISKDTMSKYELLRFIFDKFLLLGGNNNVKVMTYLNDQPNNKIINYKGGWGILKGYGVDIDLIKDKNEVKKESGNKLSFLLDGDVFISEKSLLNDLIMNCDILYCSTDLYDNHNEKTNDYNDWINNRLGNGEFVCFFLSEDGFPTFELVIMGREKNILDKIDISCLR</sequence>
<organism evidence="1 2">
    <name type="scientific">Actinobacillus suis</name>
    <dbReference type="NCBI Taxonomy" id="716"/>
    <lineage>
        <taxon>Bacteria</taxon>
        <taxon>Pseudomonadati</taxon>
        <taxon>Pseudomonadota</taxon>
        <taxon>Gammaproteobacteria</taxon>
        <taxon>Pasteurellales</taxon>
        <taxon>Pasteurellaceae</taxon>
        <taxon>Actinobacillus</taxon>
    </lineage>
</organism>
<dbReference type="EMBL" id="JAJUPA010000015">
    <property type="protein sequence ID" value="MCQ9630848.1"/>
    <property type="molecule type" value="Genomic_DNA"/>
</dbReference>
<evidence type="ECO:0000313" key="1">
    <source>
        <dbReference type="EMBL" id="MCQ9630848.1"/>
    </source>
</evidence>
<reference evidence="1 2" key="1">
    <citation type="submission" date="2021-12" db="EMBL/GenBank/DDBJ databases">
        <title>Identification and characterization of A. suis stains in western Canada.</title>
        <authorList>
            <person name="Kulathunga D.G.R.S."/>
            <person name="De Oliveira Costa M."/>
        </authorList>
    </citation>
    <scope>NUCLEOTIDE SEQUENCE [LARGE SCALE GENOMIC DNA]</scope>
    <source>
        <strain evidence="1 2">18_292</strain>
    </source>
</reference>
<comment type="caution">
    <text evidence="1">The sequence shown here is derived from an EMBL/GenBank/DDBJ whole genome shotgun (WGS) entry which is preliminary data.</text>
</comment>
<gene>
    <name evidence="1" type="ORF">LZL92_11240</name>
</gene>
<proteinExistence type="predicted"/>
<evidence type="ECO:0000313" key="2">
    <source>
        <dbReference type="Proteomes" id="UP001206331"/>
    </source>
</evidence>
<dbReference type="Proteomes" id="UP001206331">
    <property type="component" value="Unassembled WGS sequence"/>
</dbReference>
<dbReference type="RefSeq" id="WP_143222399.1">
    <property type="nucleotide sequence ID" value="NZ_JAJUOZ010000016.1"/>
</dbReference>
<accession>A0ABT1WXL1</accession>
<keyword evidence="2" id="KW-1185">Reference proteome</keyword>
<name>A0ABT1WXL1_ACTSU</name>
<protein>
    <submittedName>
        <fullName evidence="1">Uncharacterized protein</fullName>
    </submittedName>
</protein>